<dbReference type="HOGENOM" id="CLU_1758476_0_0_1"/>
<feature type="region of interest" description="Disordered" evidence="1">
    <location>
        <begin position="1"/>
        <end position="58"/>
    </location>
</feature>
<dbReference type="AlphaFoldDB" id="M2NDP3"/>
<dbReference type="Proteomes" id="UP000011761">
    <property type="component" value="Unassembled WGS sequence"/>
</dbReference>
<evidence type="ECO:0000313" key="4">
    <source>
        <dbReference type="Proteomes" id="UP000011761"/>
    </source>
</evidence>
<feature type="transmembrane region" description="Helical" evidence="2">
    <location>
        <begin position="112"/>
        <end position="134"/>
    </location>
</feature>
<dbReference type="GeneID" id="19110065"/>
<protein>
    <submittedName>
        <fullName evidence="3">Uncharacterized protein</fullName>
    </submittedName>
</protein>
<name>M2NDP3_BAUPA</name>
<accession>M2NDP3</accession>
<proteinExistence type="predicted"/>
<sequence>MSAVVTIAGSEYGTDRPPNGRTGSNATLRSLPPAYSPREAAADTMSNEPETAPNLLPAYHPPPGILFANYRPEAKSPPLRPVHAAAAEAQAPRARIDLVQARRSEPRQPSPYASMVGALFVTGLLALLLIGIAASPRKDGNRKSSAGM</sequence>
<evidence type="ECO:0000256" key="1">
    <source>
        <dbReference type="SAM" id="MobiDB-lite"/>
    </source>
</evidence>
<evidence type="ECO:0000256" key="2">
    <source>
        <dbReference type="SAM" id="Phobius"/>
    </source>
</evidence>
<keyword evidence="2" id="KW-0812">Transmembrane</keyword>
<evidence type="ECO:0000313" key="3">
    <source>
        <dbReference type="EMBL" id="EMC97344.1"/>
    </source>
</evidence>
<keyword evidence="2" id="KW-1133">Transmembrane helix</keyword>
<dbReference type="RefSeq" id="XP_007675134.1">
    <property type="nucleotide sequence ID" value="XM_007676944.1"/>
</dbReference>
<dbReference type="EMBL" id="KB445554">
    <property type="protein sequence ID" value="EMC97344.1"/>
    <property type="molecule type" value="Genomic_DNA"/>
</dbReference>
<keyword evidence="2" id="KW-0472">Membrane</keyword>
<keyword evidence="4" id="KW-1185">Reference proteome</keyword>
<gene>
    <name evidence="3" type="ORF">BAUCODRAFT_23657</name>
</gene>
<organism evidence="3 4">
    <name type="scientific">Baudoinia panamericana (strain UAMH 10762)</name>
    <name type="common">Angels' share fungus</name>
    <name type="synonym">Baudoinia compniacensis (strain UAMH 10762)</name>
    <dbReference type="NCBI Taxonomy" id="717646"/>
    <lineage>
        <taxon>Eukaryota</taxon>
        <taxon>Fungi</taxon>
        <taxon>Dikarya</taxon>
        <taxon>Ascomycota</taxon>
        <taxon>Pezizomycotina</taxon>
        <taxon>Dothideomycetes</taxon>
        <taxon>Dothideomycetidae</taxon>
        <taxon>Mycosphaerellales</taxon>
        <taxon>Teratosphaeriaceae</taxon>
        <taxon>Baudoinia</taxon>
    </lineage>
</organism>
<dbReference type="KEGG" id="bcom:BAUCODRAFT_23657"/>
<reference evidence="3 4" key="1">
    <citation type="journal article" date="2012" name="PLoS Pathog.">
        <title>Diverse lifestyles and strategies of plant pathogenesis encoded in the genomes of eighteen Dothideomycetes fungi.</title>
        <authorList>
            <person name="Ohm R.A."/>
            <person name="Feau N."/>
            <person name="Henrissat B."/>
            <person name="Schoch C.L."/>
            <person name="Horwitz B.A."/>
            <person name="Barry K.W."/>
            <person name="Condon B.J."/>
            <person name="Copeland A.C."/>
            <person name="Dhillon B."/>
            <person name="Glaser F."/>
            <person name="Hesse C.N."/>
            <person name="Kosti I."/>
            <person name="LaButti K."/>
            <person name="Lindquist E.A."/>
            <person name="Lucas S."/>
            <person name="Salamov A.A."/>
            <person name="Bradshaw R.E."/>
            <person name="Ciuffetti L."/>
            <person name="Hamelin R.C."/>
            <person name="Kema G.H.J."/>
            <person name="Lawrence C."/>
            <person name="Scott J.A."/>
            <person name="Spatafora J.W."/>
            <person name="Turgeon B.G."/>
            <person name="de Wit P.J.G.M."/>
            <person name="Zhong S."/>
            <person name="Goodwin S.B."/>
            <person name="Grigoriev I.V."/>
        </authorList>
    </citation>
    <scope>NUCLEOTIDE SEQUENCE [LARGE SCALE GENOMIC DNA]</scope>
    <source>
        <strain evidence="3 4">UAMH 10762</strain>
    </source>
</reference>